<gene>
    <name evidence="4" type="ORF">RD792_010693</name>
</gene>
<dbReference type="InterPro" id="IPR045043">
    <property type="entry name" value="Lea14-like"/>
</dbReference>
<feature type="region of interest" description="Disordered" evidence="2">
    <location>
        <begin position="1"/>
        <end position="25"/>
    </location>
</feature>
<sequence>MNSSKQNPSRVIIRSPTTTNENNKKQPEVSIVSFDFKDVNHEAVNLLAKVSICNPYQVPIRITEITFSLKSTSRYLINSSVLFRKFGIYLSFLSRISHGVKTTMPNLMKKNSKNSVTNNKKQPQASVASVDLKDVGRQGLTLVTKVSVQNPYMVPIPICEIRFSLKSAGRVLVAGKVPDPGFLKANDTTLLDAPVKVPYSVLMSLAQDIGEDWDIDYVLDLGLIIDVPLIGNITIPLSYKGQMKMPTLSDFFK</sequence>
<dbReference type="EMBL" id="JAYDYQ010002534">
    <property type="protein sequence ID" value="KAK4483497.1"/>
    <property type="molecule type" value="Genomic_DNA"/>
</dbReference>
<dbReference type="InterPro" id="IPR013990">
    <property type="entry name" value="WHy-dom"/>
</dbReference>
<dbReference type="SUPFAM" id="SSF117070">
    <property type="entry name" value="LEA14-like"/>
    <property type="match status" value="2"/>
</dbReference>
<evidence type="ECO:0000256" key="2">
    <source>
        <dbReference type="SAM" id="MobiDB-lite"/>
    </source>
</evidence>
<dbReference type="Pfam" id="PF03168">
    <property type="entry name" value="LEA_2"/>
    <property type="match status" value="1"/>
</dbReference>
<comment type="caution">
    <text evidence="4">The sequence shown here is derived from an EMBL/GenBank/DDBJ whole genome shotgun (WGS) entry which is preliminary data.</text>
</comment>
<protein>
    <recommendedName>
        <fullName evidence="3">Water stress and hypersensitive response domain-containing protein</fullName>
    </recommendedName>
</protein>
<evidence type="ECO:0000313" key="5">
    <source>
        <dbReference type="Proteomes" id="UP001291926"/>
    </source>
</evidence>
<evidence type="ECO:0000259" key="3">
    <source>
        <dbReference type="SMART" id="SM00769"/>
    </source>
</evidence>
<reference evidence="4 5" key="1">
    <citation type="journal article" date="2023" name="bioRxiv">
        <title>Genome report: Whole genome sequence and annotation of Penstemon davidsonii.</title>
        <authorList>
            <person name="Ostevik K.L."/>
            <person name="Alabady M."/>
            <person name="Zhang M."/>
            <person name="Rausher M.D."/>
        </authorList>
    </citation>
    <scope>NUCLEOTIDE SEQUENCE [LARGE SCALE GENOMIC DNA]</scope>
    <source>
        <strain evidence="4">DNT005</strain>
        <tissue evidence="4">Whole leaf</tissue>
    </source>
</reference>
<dbReference type="InterPro" id="IPR004864">
    <property type="entry name" value="LEA_2"/>
</dbReference>
<accession>A0ABR0D2S2</accession>
<organism evidence="4 5">
    <name type="scientific">Penstemon davidsonii</name>
    <dbReference type="NCBI Taxonomy" id="160366"/>
    <lineage>
        <taxon>Eukaryota</taxon>
        <taxon>Viridiplantae</taxon>
        <taxon>Streptophyta</taxon>
        <taxon>Embryophyta</taxon>
        <taxon>Tracheophyta</taxon>
        <taxon>Spermatophyta</taxon>
        <taxon>Magnoliopsida</taxon>
        <taxon>eudicotyledons</taxon>
        <taxon>Gunneridae</taxon>
        <taxon>Pentapetalae</taxon>
        <taxon>asterids</taxon>
        <taxon>lamiids</taxon>
        <taxon>Lamiales</taxon>
        <taxon>Plantaginaceae</taxon>
        <taxon>Cheloneae</taxon>
        <taxon>Penstemon</taxon>
    </lineage>
</organism>
<feature type="compositionally biased region" description="Polar residues" evidence="2">
    <location>
        <begin position="1"/>
        <end position="21"/>
    </location>
</feature>
<evidence type="ECO:0000313" key="4">
    <source>
        <dbReference type="EMBL" id="KAK4483497.1"/>
    </source>
</evidence>
<dbReference type="SMART" id="SM00769">
    <property type="entry name" value="WHy"/>
    <property type="match status" value="1"/>
</dbReference>
<dbReference type="Proteomes" id="UP001291926">
    <property type="component" value="Unassembled WGS sequence"/>
</dbReference>
<keyword evidence="5" id="KW-1185">Reference proteome</keyword>
<feature type="domain" description="Water stress and hypersensitive response" evidence="3">
    <location>
        <begin position="125"/>
        <end position="242"/>
    </location>
</feature>
<name>A0ABR0D2S2_9LAMI</name>
<dbReference type="PANTHER" id="PTHR31459:SF19">
    <property type="entry name" value="DESICCATION-RELATED PROTEIN LEA14-RELATED"/>
    <property type="match status" value="1"/>
</dbReference>
<dbReference type="PANTHER" id="PTHR31459">
    <property type="match status" value="1"/>
</dbReference>
<dbReference type="Gene3D" id="2.60.40.1820">
    <property type="match status" value="2"/>
</dbReference>
<proteinExistence type="inferred from homology"/>
<feature type="region of interest" description="Disordered" evidence="2">
    <location>
        <begin position="105"/>
        <end position="127"/>
    </location>
</feature>
<comment type="similarity">
    <text evidence="1">Belongs to the LEA type 2 family.</text>
</comment>
<evidence type="ECO:0000256" key="1">
    <source>
        <dbReference type="ARBA" id="ARBA00005960"/>
    </source>
</evidence>